<evidence type="ECO:0000259" key="3">
    <source>
        <dbReference type="PROSITE" id="PS50885"/>
    </source>
</evidence>
<dbReference type="SMART" id="SM00267">
    <property type="entry name" value="GGDEF"/>
    <property type="match status" value="1"/>
</dbReference>
<dbReference type="InterPro" id="IPR043128">
    <property type="entry name" value="Rev_trsase/Diguanyl_cyclase"/>
</dbReference>
<feature type="domain" description="GGDEF" evidence="4">
    <location>
        <begin position="520"/>
        <end position="656"/>
    </location>
</feature>
<dbReference type="FunFam" id="3.30.70.270:FF:000001">
    <property type="entry name" value="Diguanylate cyclase domain protein"/>
    <property type="match status" value="1"/>
</dbReference>
<evidence type="ECO:0000259" key="4">
    <source>
        <dbReference type="PROSITE" id="PS50887"/>
    </source>
</evidence>
<dbReference type="GO" id="GO:0003824">
    <property type="term" value="F:catalytic activity"/>
    <property type="evidence" value="ECO:0007669"/>
    <property type="project" value="UniProtKB-ARBA"/>
</dbReference>
<keyword evidence="1" id="KW-0812">Transmembrane</keyword>
<dbReference type="PANTHER" id="PTHR44757:SF2">
    <property type="entry name" value="BIOFILM ARCHITECTURE MAINTENANCE PROTEIN MBAA"/>
    <property type="match status" value="1"/>
</dbReference>
<feature type="transmembrane region" description="Helical" evidence="1">
    <location>
        <begin position="17"/>
        <end position="40"/>
    </location>
</feature>
<proteinExistence type="predicted"/>
<dbReference type="SUPFAM" id="SSF55073">
    <property type="entry name" value="Nucleotide cyclase"/>
    <property type="match status" value="1"/>
</dbReference>
<evidence type="ECO:0000313" key="6">
    <source>
        <dbReference type="Proteomes" id="UP000268908"/>
    </source>
</evidence>
<dbReference type="RefSeq" id="WP_121239772.1">
    <property type="nucleotide sequence ID" value="NZ_BHVV01000001.1"/>
</dbReference>
<dbReference type="Pfam" id="PF00990">
    <property type="entry name" value="GGDEF"/>
    <property type="match status" value="1"/>
</dbReference>
<dbReference type="PROSITE" id="PS50887">
    <property type="entry name" value="GGDEF"/>
    <property type="match status" value="1"/>
</dbReference>
<dbReference type="SUPFAM" id="SSF158472">
    <property type="entry name" value="HAMP domain-like"/>
    <property type="match status" value="1"/>
</dbReference>
<accession>A0A497XIS6</accession>
<dbReference type="EMBL" id="RCCI01000004">
    <property type="protein sequence ID" value="RLJ67812.1"/>
    <property type="molecule type" value="Genomic_DNA"/>
</dbReference>
<protein>
    <submittedName>
        <fullName evidence="5">Diguanylate cyclase (GGDEF)-like protein</fullName>
    </submittedName>
</protein>
<reference evidence="5 6" key="1">
    <citation type="submission" date="2018-10" db="EMBL/GenBank/DDBJ databases">
        <title>Genomic Encyclopedia of Type Strains, Phase IV (KMG-IV): sequencing the most valuable type-strain genomes for metagenomic binning, comparative biology and taxonomic classification.</title>
        <authorList>
            <person name="Goeker M."/>
        </authorList>
    </citation>
    <scope>NUCLEOTIDE SEQUENCE [LARGE SCALE GENOMIC DNA]</scope>
    <source>
        <strain evidence="5 6">DSM 26916</strain>
    </source>
</reference>
<keyword evidence="1" id="KW-1133">Transmembrane helix</keyword>
<evidence type="ECO:0000313" key="5">
    <source>
        <dbReference type="EMBL" id="RLJ67812.1"/>
    </source>
</evidence>
<dbReference type="InterPro" id="IPR001633">
    <property type="entry name" value="EAL_dom"/>
</dbReference>
<evidence type="ECO:0000256" key="1">
    <source>
        <dbReference type="SAM" id="Phobius"/>
    </source>
</evidence>
<dbReference type="InterPro" id="IPR052155">
    <property type="entry name" value="Biofilm_reg_signaling"/>
</dbReference>
<sequence length="926" mass="101814">MKKIPVSGLQSRVARRLFVLFLLAAMIPLGGLAFFAYLHVSDMLVELNYRRLQQDSKAVGMSLVQRLRWREQALVHLAAEYSAKNSPGAGGQLPARVEGFRSLEIVERAAVEPLAAFEESHLRRFRGVLQLSDKDGPSMLVLLEGSSRLIRGRLETDSLWWDEEAAEPYCILTASGSLLYCTPGLAVSPGFQWPQQLTNLNTGVFAWQVGAEDHLAAYWNAQMQASLGSQGFIMIVTESKKEVLAILTRFRQIFPPIMLLALALAAWLAISQIRRQMQPLELLEKHTRQLARGDFSSRVEITGNDEFTSLAESFNRMSASLNCKFHLLQILGELDRAILANAEMEVVIEMLLQHVRLAVPCDGAAVVRFDQEDGVRLWQVEAGADNRLAVTKRYLGGVPKPAWSKDQPWFQVELAAAGTEYLRPFADEGAKLVLVFPARIGERFDAALLLAYRQLPQETGEIVQGGRSLADRLIAAASNIAWEEKLYRQAHYDPLTDLPNRVLLRDRLEQALLRAQREGQVVAVMLVDLDDFKQINDSLGHSAGDMLLVSLAARLKRLARGSDTVARLGGDEFIVLIPDLPPEEAIDIVDRIARKLSSEFSRAIDIGGRRVSSSASIGISLFPENGADIENLLKNADAAMYESKRARRGGYHFYSSRMNAAIGARFELAQELREAMDRQEFHLLYQPKVAVSSGRIIGAEALIRWASPGRGVVSPGRFIPIIDEIGLGVRLGAWVIDAACAQMAAWDAQGQAPIPVSVNVSAAQFHSGEIVTQVRQALAKYSLDAHRLELEILESMAVGDSANANATLSALRAIGVGIALDDFGTGYSSLVYLTQVPANVLKIDRGFIVNLLPDARQQAIVERIISLAKVLHYTVVAEGVEERGQSTLLAAMGCDVFQGNLFSKPVRAEEFVALLQAPPFVTSIDG</sequence>
<dbReference type="SUPFAM" id="SSF141868">
    <property type="entry name" value="EAL domain-like"/>
    <property type="match status" value="1"/>
</dbReference>
<dbReference type="Pfam" id="PF00672">
    <property type="entry name" value="HAMP"/>
    <property type="match status" value="1"/>
</dbReference>
<feature type="domain" description="EAL" evidence="2">
    <location>
        <begin position="665"/>
        <end position="919"/>
    </location>
</feature>
<dbReference type="Pfam" id="PF00563">
    <property type="entry name" value="EAL"/>
    <property type="match status" value="1"/>
</dbReference>
<dbReference type="CDD" id="cd06225">
    <property type="entry name" value="HAMP"/>
    <property type="match status" value="1"/>
</dbReference>
<dbReference type="InterPro" id="IPR035919">
    <property type="entry name" value="EAL_sf"/>
</dbReference>
<name>A0A497XIS6_9PROT</name>
<dbReference type="CDD" id="cd01948">
    <property type="entry name" value="EAL"/>
    <property type="match status" value="1"/>
</dbReference>
<dbReference type="InterPro" id="IPR000160">
    <property type="entry name" value="GGDEF_dom"/>
</dbReference>
<dbReference type="Proteomes" id="UP000268908">
    <property type="component" value="Unassembled WGS sequence"/>
</dbReference>
<dbReference type="NCBIfam" id="TIGR00254">
    <property type="entry name" value="GGDEF"/>
    <property type="match status" value="1"/>
</dbReference>
<keyword evidence="6" id="KW-1185">Reference proteome</keyword>
<dbReference type="GO" id="GO:0016020">
    <property type="term" value="C:membrane"/>
    <property type="evidence" value="ECO:0007669"/>
    <property type="project" value="InterPro"/>
</dbReference>
<gene>
    <name evidence="5" type="ORF">DFR35_0362</name>
</gene>
<keyword evidence="1" id="KW-0472">Membrane</keyword>
<organism evidence="5 6">
    <name type="scientific">Sulfurisoma sediminicola</name>
    <dbReference type="NCBI Taxonomy" id="1381557"/>
    <lineage>
        <taxon>Bacteria</taxon>
        <taxon>Pseudomonadati</taxon>
        <taxon>Pseudomonadota</taxon>
        <taxon>Betaproteobacteria</taxon>
        <taxon>Nitrosomonadales</taxon>
        <taxon>Sterolibacteriaceae</taxon>
        <taxon>Sulfurisoma</taxon>
    </lineage>
</organism>
<dbReference type="Gene3D" id="3.30.70.270">
    <property type="match status" value="1"/>
</dbReference>
<dbReference type="SMART" id="SM00052">
    <property type="entry name" value="EAL"/>
    <property type="match status" value="1"/>
</dbReference>
<dbReference type="InterPro" id="IPR003660">
    <property type="entry name" value="HAMP_dom"/>
</dbReference>
<dbReference type="GO" id="GO:0007165">
    <property type="term" value="P:signal transduction"/>
    <property type="evidence" value="ECO:0007669"/>
    <property type="project" value="InterPro"/>
</dbReference>
<dbReference type="OrthoDB" id="9813903at2"/>
<dbReference type="PANTHER" id="PTHR44757">
    <property type="entry name" value="DIGUANYLATE CYCLASE DGCP"/>
    <property type="match status" value="1"/>
</dbReference>
<dbReference type="Gene3D" id="6.10.340.10">
    <property type="match status" value="1"/>
</dbReference>
<dbReference type="PROSITE" id="PS50885">
    <property type="entry name" value="HAMP"/>
    <property type="match status" value="1"/>
</dbReference>
<comment type="caution">
    <text evidence="5">The sequence shown here is derived from an EMBL/GenBank/DDBJ whole genome shotgun (WGS) entry which is preliminary data.</text>
</comment>
<dbReference type="AlphaFoldDB" id="A0A497XIS6"/>
<dbReference type="InterPro" id="IPR029787">
    <property type="entry name" value="Nucleotide_cyclase"/>
</dbReference>
<dbReference type="PROSITE" id="PS50883">
    <property type="entry name" value="EAL"/>
    <property type="match status" value="1"/>
</dbReference>
<feature type="domain" description="HAMP" evidence="3">
    <location>
        <begin position="274"/>
        <end position="326"/>
    </location>
</feature>
<dbReference type="Gene3D" id="3.20.20.450">
    <property type="entry name" value="EAL domain"/>
    <property type="match status" value="1"/>
</dbReference>
<dbReference type="SMART" id="SM00304">
    <property type="entry name" value="HAMP"/>
    <property type="match status" value="1"/>
</dbReference>
<evidence type="ECO:0000259" key="2">
    <source>
        <dbReference type="PROSITE" id="PS50883"/>
    </source>
</evidence>
<dbReference type="CDD" id="cd01949">
    <property type="entry name" value="GGDEF"/>
    <property type="match status" value="1"/>
</dbReference>